<dbReference type="AlphaFoldDB" id="A0AAD5LKG0"/>
<proteinExistence type="predicted"/>
<feature type="compositionally biased region" description="Low complexity" evidence="1">
    <location>
        <begin position="589"/>
        <end position="603"/>
    </location>
</feature>
<feature type="region of interest" description="Disordered" evidence="1">
    <location>
        <begin position="1"/>
        <end position="29"/>
    </location>
</feature>
<feature type="compositionally biased region" description="Polar residues" evidence="1">
    <location>
        <begin position="142"/>
        <end position="153"/>
    </location>
</feature>
<gene>
    <name evidence="3" type="ORF">GHT06_007716</name>
</gene>
<evidence type="ECO:0000256" key="1">
    <source>
        <dbReference type="SAM" id="MobiDB-lite"/>
    </source>
</evidence>
<protein>
    <submittedName>
        <fullName evidence="3">Uncharacterized protein</fullName>
    </submittedName>
</protein>
<evidence type="ECO:0000313" key="4">
    <source>
        <dbReference type="Proteomes" id="UP000820818"/>
    </source>
</evidence>
<sequence length="795" mass="87359">MLKWIAAPKGNHPPSAPRSNKTSNTIDNSPLAWLTDDPLATLNVNTIHSDTKRTWKSAALRRQSQPEQIYSVTRMNPLFVDSPKDVMVTKLSEGEKRLMDDSRSSNRSEQCQTPSSSGYESAADADKRRPNSTNAPHHKHQANQSAGPQGQQVDNHRRHYQQQQHLIESSPASDYRRQFVLGPRMDRSPPLKKAADVAGLIPRRIGKANLLHQDSLYVTRIHMPSVANKPAGTGTDGASKPIAVVDEWDANDAPNHPSTHRTIPHPVWPSKSAAGRQGRVCKAASSAIVQQNENYVTKIVIAPQTDDLNSAGRVASADDGDRGLDSIVTHSLLVMTSYDGQSTDDSASDSARANRQPSNKEELGRVQRMTPAELSEIRQLSQTISQSRPVATVSRAFSKNSDASTSSSGSTPEVYTSYPASPSSKNEDDSATIGSSIARRISMMKERWDKTSRRQLLTESDDDDPASFFNRRLDQLYVPENGDVNFSVGHKHQMTINDRRIHGGDAAASSSSPFSYLAGMYHPTTITEEATTNDNEVLVAVTPNRMCMPSHQTSYGDPFEHDRLSNSSSRSSGSRRVTFSADTVDNEQSTKSSISTASGNSISVGSTSASDHHKTSNHHCPDIIEELKLNPHYLPHRYQQQPDGRSARLAGYYSYNLQAQLDNYNRNLDVGSAKDGAAKVSTWEHYHQQEAPSKASSSSTGRPSAAIRLDPYNNLQLHPNYGAACQQERSMCVDFTLDGVEEALLQRRSDSHKLRRRLCCCLLLLLCLVVLVIVVIVISLYLSQGQMIFGSLGPV</sequence>
<keyword evidence="2" id="KW-0812">Transmembrane</keyword>
<dbReference type="Proteomes" id="UP000820818">
    <property type="component" value="Linkage Group LG1"/>
</dbReference>
<organism evidence="3 4">
    <name type="scientific">Daphnia sinensis</name>
    <dbReference type="NCBI Taxonomy" id="1820382"/>
    <lineage>
        <taxon>Eukaryota</taxon>
        <taxon>Metazoa</taxon>
        <taxon>Ecdysozoa</taxon>
        <taxon>Arthropoda</taxon>
        <taxon>Crustacea</taxon>
        <taxon>Branchiopoda</taxon>
        <taxon>Diplostraca</taxon>
        <taxon>Cladocera</taxon>
        <taxon>Anomopoda</taxon>
        <taxon>Daphniidae</taxon>
        <taxon>Daphnia</taxon>
        <taxon>Daphnia similis group</taxon>
    </lineage>
</organism>
<feature type="compositionally biased region" description="Basic and acidic residues" evidence="1">
    <location>
        <begin position="94"/>
        <end position="106"/>
    </location>
</feature>
<accession>A0AAD5LKG0</accession>
<feature type="compositionally biased region" description="Polar residues" evidence="1">
    <location>
        <begin position="107"/>
        <end position="119"/>
    </location>
</feature>
<feature type="region of interest" description="Disordered" evidence="1">
    <location>
        <begin position="251"/>
        <end position="274"/>
    </location>
</feature>
<name>A0AAD5LKG0_9CRUS</name>
<feature type="region of interest" description="Disordered" evidence="1">
    <location>
        <begin position="547"/>
        <end position="618"/>
    </location>
</feature>
<feature type="compositionally biased region" description="Polar residues" evidence="1">
    <location>
        <begin position="411"/>
        <end position="424"/>
    </location>
</feature>
<feature type="compositionally biased region" description="Polar residues" evidence="1">
    <location>
        <begin position="690"/>
        <end position="702"/>
    </location>
</feature>
<feature type="compositionally biased region" description="Low complexity" evidence="1">
    <location>
        <begin position="344"/>
        <end position="353"/>
    </location>
</feature>
<keyword evidence="4" id="KW-1185">Reference proteome</keyword>
<feature type="region of interest" description="Disordered" evidence="1">
    <location>
        <begin position="380"/>
        <end position="434"/>
    </location>
</feature>
<keyword evidence="2" id="KW-1133">Transmembrane helix</keyword>
<feature type="transmembrane region" description="Helical" evidence="2">
    <location>
        <begin position="762"/>
        <end position="782"/>
    </location>
</feature>
<reference evidence="3 4" key="1">
    <citation type="submission" date="2022-05" db="EMBL/GenBank/DDBJ databases">
        <title>A multi-omics perspective on studying reproductive biology in Daphnia sinensis.</title>
        <authorList>
            <person name="Jia J."/>
        </authorList>
    </citation>
    <scope>NUCLEOTIDE SEQUENCE [LARGE SCALE GENOMIC DNA]</scope>
    <source>
        <strain evidence="3 4">WSL</strain>
    </source>
</reference>
<keyword evidence="2" id="KW-0472">Membrane</keyword>
<feature type="compositionally biased region" description="Low complexity" evidence="1">
    <location>
        <begin position="565"/>
        <end position="576"/>
    </location>
</feature>
<feature type="compositionally biased region" description="Polar residues" evidence="1">
    <location>
        <begin position="380"/>
        <end position="389"/>
    </location>
</feature>
<feature type="compositionally biased region" description="Low complexity" evidence="1">
    <location>
        <begin position="398"/>
        <end position="410"/>
    </location>
</feature>
<feature type="compositionally biased region" description="Polar residues" evidence="1">
    <location>
        <begin position="161"/>
        <end position="172"/>
    </location>
</feature>
<comment type="caution">
    <text evidence="3">The sequence shown here is derived from an EMBL/GenBank/DDBJ whole genome shotgun (WGS) entry which is preliminary data.</text>
</comment>
<evidence type="ECO:0000313" key="3">
    <source>
        <dbReference type="EMBL" id="KAI9563978.1"/>
    </source>
</evidence>
<feature type="region of interest" description="Disordered" evidence="1">
    <location>
        <begin position="94"/>
        <end position="174"/>
    </location>
</feature>
<feature type="compositionally biased region" description="Polar residues" evidence="1">
    <location>
        <begin position="17"/>
        <end position="28"/>
    </location>
</feature>
<feature type="region of interest" description="Disordered" evidence="1">
    <location>
        <begin position="339"/>
        <end position="368"/>
    </location>
</feature>
<feature type="region of interest" description="Disordered" evidence="1">
    <location>
        <begin position="683"/>
        <end position="703"/>
    </location>
</feature>
<dbReference type="EMBL" id="WJBH02000001">
    <property type="protein sequence ID" value="KAI9563978.1"/>
    <property type="molecule type" value="Genomic_DNA"/>
</dbReference>
<evidence type="ECO:0000256" key="2">
    <source>
        <dbReference type="SAM" id="Phobius"/>
    </source>
</evidence>